<keyword evidence="4" id="KW-1185">Reference proteome</keyword>
<feature type="compositionally biased region" description="Low complexity" evidence="1">
    <location>
        <begin position="51"/>
        <end position="62"/>
    </location>
</feature>
<dbReference type="RefSeq" id="WP_380928099.1">
    <property type="nucleotide sequence ID" value="NZ_JBHUGS010000001.1"/>
</dbReference>
<gene>
    <name evidence="3" type="ORF">ACFSGX_05560</name>
</gene>
<dbReference type="PANTHER" id="PTHR13844">
    <property type="entry name" value="SWI/SNF-RELATED MATRIX-ASSOCIATED ACTIN-DEPENDENT REGULATOR OF CHROMATIN SUBFAMILY D"/>
    <property type="match status" value="1"/>
</dbReference>
<dbReference type="CDD" id="cd10567">
    <property type="entry name" value="SWIB-MDM2_like"/>
    <property type="match status" value="1"/>
</dbReference>
<dbReference type="Proteomes" id="UP001597400">
    <property type="component" value="Unassembled WGS sequence"/>
</dbReference>
<evidence type="ECO:0000313" key="3">
    <source>
        <dbReference type="EMBL" id="MFD1950231.1"/>
    </source>
</evidence>
<feature type="region of interest" description="Disordered" evidence="1">
    <location>
        <begin position="35"/>
        <end position="73"/>
    </location>
</feature>
<dbReference type="Gene3D" id="1.10.245.10">
    <property type="entry name" value="SWIB/MDM2 domain"/>
    <property type="match status" value="1"/>
</dbReference>
<evidence type="ECO:0000313" key="4">
    <source>
        <dbReference type="Proteomes" id="UP001597400"/>
    </source>
</evidence>
<feature type="region of interest" description="Disordered" evidence="1">
    <location>
        <begin position="1"/>
        <end position="22"/>
    </location>
</feature>
<accession>A0ABW4TYZ1</accession>
<comment type="caution">
    <text evidence="3">The sequence shown here is derived from an EMBL/GenBank/DDBJ whole genome shotgun (WGS) entry which is preliminary data.</text>
</comment>
<evidence type="ECO:0000256" key="1">
    <source>
        <dbReference type="SAM" id="MobiDB-lite"/>
    </source>
</evidence>
<dbReference type="InterPro" id="IPR003121">
    <property type="entry name" value="SWIB_MDM2_domain"/>
</dbReference>
<organism evidence="3 4">
    <name type="scientific">Sphingomonas arantia</name>
    <dbReference type="NCBI Taxonomy" id="1460676"/>
    <lineage>
        <taxon>Bacteria</taxon>
        <taxon>Pseudomonadati</taxon>
        <taxon>Pseudomonadota</taxon>
        <taxon>Alphaproteobacteria</taxon>
        <taxon>Sphingomonadales</taxon>
        <taxon>Sphingomonadaceae</taxon>
        <taxon>Sphingomonas</taxon>
    </lineage>
</organism>
<dbReference type="EMBL" id="JBHUGS010000001">
    <property type="protein sequence ID" value="MFD1950231.1"/>
    <property type="molecule type" value="Genomic_DNA"/>
</dbReference>
<name>A0ABW4TYZ1_9SPHN</name>
<reference evidence="4" key="1">
    <citation type="journal article" date="2019" name="Int. J. Syst. Evol. Microbiol.">
        <title>The Global Catalogue of Microorganisms (GCM) 10K type strain sequencing project: providing services to taxonomists for standard genome sequencing and annotation.</title>
        <authorList>
            <consortium name="The Broad Institute Genomics Platform"/>
            <consortium name="The Broad Institute Genome Sequencing Center for Infectious Disease"/>
            <person name="Wu L."/>
            <person name="Ma J."/>
        </authorList>
    </citation>
    <scope>NUCLEOTIDE SEQUENCE [LARGE SCALE GENOMIC DNA]</scope>
    <source>
        <strain evidence="4">CGMCC 1.12702</strain>
    </source>
</reference>
<dbReference type="InterPro" id="IPR019835">
    <property type="entry name" value="SWIB_domain"/>
</dbReference>
<dbReference type="InterPro" id="IPR036885">
    <property type="entry name" value="SWIB_MDM2_dom_sf"/>
</dbReference>
<feature type="domain" description="DM2" evidence="2">
    <location>
        <begin position="69"/>
        <end position="145"/>
    </location>
</feature>
<dbReference type="SMART" id="SM00151">
    <property type="entry name" value="SWIB"/>
    <property type="match status" value="1"/>
</dbReference>
<dbReference type="Pfam" id="PF02201">
    <property type="entry name" value="SWIB"/>
    <property type="match status" value="1"/>
</dbReference>
<sequence length="145" mass="15648">MSDDGKSATIRAGRTFNDPFDKQGDVTMVAKKADAAAKEDTKPAAKKAAPKKAAATKVAAAPEGKRTDGIHKPVQPSAELAEIVGSDMLARGEVVSKMWVYIKANDLQDPKDKRQINADAKLEKIFGKKSVSMFEMNKHLSAHLK</sequence>
<dbReference type="PROSITE" id="PS51925">
    <property type="entry name" value="SWIB_MDM2"/>
    <property type="match status" value="1"/>
</dbReference>
<evidence type="ECO:0000259" key="2">
    <source>
        <dbReference type="PROSITE" id="PS51925"/>
    </source>
</evidence>
<proteinExistence type="predicted"/>
<protein>
    <submittedName>
        <fullName evidence="3">SWIB/MDM2 domain-containing protein</fullName>
    </submittedName>
</protein>
<dbReference type="SUPFAM" id="SSF47592">
    <property type="entry name" value="SWIB/MDM2 domain"/>
    <property type="match status" value="1"/>
</dbReference>